<gene>
    <name evidence="1" type="ORF">COT23_00205</name>
</gene>
<name>A0A2H0YZ80_9BACT</name>
<sequence length="485" mass="56826">MPEKHDFSKIEDRKKFKNLPKEEQDVVVGEAQEEASLINEIVGKKGSREDYKIITKLAEEEIISKKEIEILKEKYNQRLDGILNSQLTVENIETFADNALTQTTNLVDDILSQYQKYKNKIEPTASDNAEQENQALVFFELPDIPNILQSIIEVKEKIDNLKTYIGVDIAKNNNVVITPPDNNKKINDGNRQGIEQKRMFPRLLTLLYIIEHDFDILPTPTDTPITRGIVTPDMVRQTTYVRVEILDLDRAVYLCDEEGNVSYVFDTAKISEQNITLNELDLYTKEDKNSLISSYPGIGIRIRQTNVWRNNITAALKEPISEASLLKNVRQISEFRREKGEYLPFEDFQREVRNLYSQEGNVATWYRQEQKNHSNWPSHPDKIKIYKDKGWKGWPELVGKENRLKKVNFEDFQREVISLYSGEGDVQKWYHLERENHSNWPSDPYKKYKDKGWEGFPELVGKENQLKKGYLNFEDFQREVKNLYF</sequence>
<comment type="caution">
    <text evidence="1">The sequence shown here is derived from an EMBL/GenBank/DDBJ whole genome shotgun (WGS) entry which is preliminary data.</text>
</comment>
<accession>A0A2H0YZ80</accession>
<evidence type="ECO:0000313" key="2">
    <source>
        <dbReference type="Proteomes" id="UP000228687"/>
    </source>
</evidence>
<dbReference type="AlphaFoldDB" id="A0A2H0YZ80"/>
<evidence type="ECO:0000313" key="1">
    <source>
        <dbReference type="EMBL" id="PIS43619.1"/>
    </source>
</evidence>
<organism evidence="1 2">
    <name type="scientific">Candidatus Kaiserbacteria bacterium CG08_land_8_20_14_0_20_50_21</name>
    <dbReference type="NCBI Taxonomy" id="1974604"/>
    <lineage>
        <taxon>Bacteria</taxon>
        <taxon>Candidatus Kaiseribacteriota</taxon>
    </lineage>
</organism>
<protein>
    <submittedName>
        <fullName evidence="1">Uncharacterized protein</fullName>
    </submittedName>
</protein>
<dbReference type="EMBL" id="PEXT01000006">
    <property type="protein sequence ID" value="PIS43619.1"/>
    <property type="molecule type" value="Genomic_DNA"/>
</dbReference>
<dbReference type="Proteomes" id="UP000228687">
    <property type="component" value="Unassembled WGS sequence"/>
</dbReference>
<proteinExistence type="predicted"/>
<feature type="non-terminal residue" evidence="1">
    <location>
        <position position="485"/>
    </location>
</feature>
<reference evidence="2" key="1">
    <citation type="submission" date="2017-09" db="EMBL/GenBank/DDBJ databases">
        <title>Depth-based differentiation of microbial function through sediment-hosted aquifers and enrichment of novel symbionts in the deep terrestrial subsurface.</title>
        <authorList>
            <person name="Probst A.J."/>
            <person name="Ladd B."/>
            <person name="Jarett J.K."/>
            <person name="Geller-Mcgrath D.E."/>
            <person name="Sieber C.M.K."/>
            <person name="Emerson J.B."/>
            <person name="Anantharaman K."/>
            <person name="Thomas B.C."/>
            <person name="Malmstrom R."/>
            <person name="Stieglmeier M."/>
            <person name="Klingl A."/>
            <person name="Woyke T."/>
            <person name="Ryan C.M."/>
            <person name="Banfield J.F."/>
        </authorList>
    </citation>
    <scope>NUCLEOTIDE SEQUENCE [LARGE SCALE GENOMIC DNA]</scope>
</reference>